<dbReference type="Proteomes" id="UP000594778">
    <property type="component" value="Chromosome"/>
</dbReference>
<evidence type="ECO:0000313" key="1">
    <source>
        <dbReference type="EMBL" id="QPS09190.1"/>
    </source>
</evidence>
<proteinExistence type="predicted"/>
<organism evidence="1 2">
    <name type="scientific">Delftia acidovorans</name>
    <name type="common">Pseudomonas acidovorans</name>
    <name type="synonym">Comamonas acidovorans</name>
    <dbReference type="NCBI Taxonomy" id="80866"/>
    <lineage>
        <taxon>Bacteria</taxon>
        <taxon>Pseudomonadati</taxon>
        <taxon>Pseudomonadota</taxon>
        <taxon>Betaproteobacteria</taxon>
        <taxon>Burkholderiales</taxon>
        <taxon>Comamonadaceae</taxon>
        <taxon>Delftia</taxon>
    </lineage>
</organism>
<dbReference type="InterPro" id="IPR025409">
    <property type="entry name" value="DUF4303"/>
</dbReference>
<name>A0A7T2VZY6_DELAC</name>
<gene>
    <name evidence="1" type="ORF">I6G66_03895</name>
</gene>
<evidence type="ECO:0000313" key="2">
    <source>
        <dbReference type="Proteomes" id="UP000594778"/>
    </source>
</evidence>
<dbReference type="EMBL" id="CP065668">
    <property type="protein sequence ID" value="QPS09190.1"/>
    <property type="molecule type" value="Genomic_DNA"/>
</dbReference>
<protein>
    <submittedName>
        <fullName evidence="1">DUF4303 domain-containing protein</fullName>
    </submittedName>
</protein>
<dbReference type="AlphaFoldDB" id="A0A7T2VZY6"/>
<sequence length="172" mass="19935">MESADFIKVIKDAALKAFSNLRSSHPEEDFCAFGLYSDEGAMTVCPSANTTSFLEKKIKEDPEDPEYYKWSTAEWKYEFSGHEWFTDVSAEISKFHSTKHSNKDFIKFQKNLFESCVAALEQLKSENFFGNCILVFSVTDYTNDEKEISWISRLNSPQETSNLKKWIDEQDE</sequence>
<accession>A0A7T2VZY6</accession>
<dbReference type="Pfam" id="PF14136">
    <property type="entry name" value="DUF4303"/>
    <property type="match status" value="1"/>
</dbReference>
<reference evidence="1 2" key="1">
    <citation type="submission" date="2020-12" db="EMBL/GenBank/DDBJ databases">
        <title>FDA dAtabase for Regulatory Grade micrObial Sequences (FDA-ARGOS): Supporting development and validation of Infectious Disease Dx tests.</title>
        <authorList>
            <person name="Sproer C."/>
            <person name="Gronow S."/>
            <person name="Severitt S."/>
            <person name="Schroder I."/>
            <person name="Tallon L."/>
            <person name="Sadzewicz L."/>
            <person name="Zhao X."/>
            <person name="Boylan J."/>
            <person name="Ott S."/>
            <person name="Bowen H."/>
            <person name="Vavikolanu K."/>
            <person name="Mehta A."/>
            <person name="Aluvathingal J."/>
            <person name="Nadendla S."/>
            <person name="Lowell S."/>
            <person name="Myers T."/>
            <person name="Yan Y."/>
            <person name="Sichtig H."/>
        </authorList>
    </citation>
    <scope>NUCLEOTIDE SEQUENCE [LARGE SCALE GENOMIC DNA]</scope>
    <source>
        <strain evidence="1 2">FDAARGOS_909</strain>
    </source>
</reference>
<dbReference type="RefSeq" id="WP_183021403.1">
    <property type="nucleotide sequence ID" value="NZ_CP065668.1"/>
</dbReference>